<proteinExistence type="inferred from homology"/>
<dbReference type="PANTHER" id="PTHR21058">
    <property type="entry name" value="6,7-DIMETHYL-8-RIBITYLLUMAZINE SYNTHASE DMRL SYNTHASE LUMAZINE SYNTHASE"/>
    <property type="match status" value="1"/>
</dbReference>
<evidence type="ECO:0000256" key="7">
    <source>
        <dbReference type="HAMAP-Rule" id="MF_00178"/>
    </source>
</evidence>
<comment type="pathway">
    <text evidence="1 7">Cofactor biosynthesis; riboflavin biosynthesis; riboflavin from 2-hydroxy-3-oxobutyl phosphate and 5-amino-6-(D-ribitylamino)uracil: step 1/2.</text>
</comment>
<dbReference type="NCBIfam" id="TIGR00114">
    <property type="entry name" value="lumazine-synth"/>
    <property type="match status" value="1"/>
</dbReference>
<dbReference type="EC" id="2.5.1.78" evidence="3 7"/>
<keyword evidence="4 7" id="KW-0686">Riboflavin biosynthesis</keyword>
<protein>
    <recommendedName>
        <fullName evidence="3 7">6,7-dimethyl-8-ribityllumazine synthase</fullName>
        <shortName evidence="7">DMRL synthase</shortName>
        <shortName evidence="7">LS</shortName>
        <shortName evidence="7">Lumazine synthase</shortName>
        <ecNumber evidence="3 7">2.5.1.78</ecNumber>
    </recommendedName>
</protein>
<dbReference type="SUPFAM" id="SSF52121">
    <property type="entry name" value="Lumazine synthase"/>
    <property type="match status" value="1"/>
</dbReference>
<keyword evidence="5 7" id="KW-0808">Transferase</keyword>
<evidence type="ECO:0000256" key="2">
    <source>
        <dbReference type="ARBA" id="ARBA00007424"/>
    </source>
</evidence>
<dbReference type="Gene3D" id="3.40.50.960">
    <property type="entry name" value="Lumazine/riboflavin synthase"/>
    <property type="match status" value="1"/>
</dbReference>
<feature type="binding site" evidence="7">
    <location>
        <begin position="75"/>
        <end position="77"/>
    </location>
    <ligand>
        <name>5-amino-6-(D-ribitylamino)uracil</name>
        <dbReference type="ChEBI" id="CHEBI:15934"/>
    </ligand>
</feature>
<reference evidence="8" key="2">
    <citation type="submission" date="2023-01" db="EMBL/GenBank/DDBJ databases">
        <title>Draft genome sequence of Maritalea porphyrae strain NBRC 107169.</title>
        <authorList>
            <person name="Sun Q."/>
            <person name="Mori K."/>
        </authorList>
    </citation>
    <scope>NUCLEOTIDE SEQUENCE</scope>
    <source>
        <strain evidence="8">NBRC 107169</strain>
    </source>
</reference>
<comment type="similarity">
    <text evidence="2 7">Belongs to the DMRL synthase family.</text>
</comment>
<organism evidence="8 9">
    <name type="scientific">Maritalea porphyrae</name>
    <dbReference type="NCBI Taxonomy" id="880732"/>
    <lineage>
        <taxon>Bacteria</taxon>
        <taxon>Pseudomonadati</taxon>
        <taxon>Pseudomonadota</taxon>
        <taxon>Alphaproteobacteria</taxon>
        <taxon>Hyphomicrobiales</taxon>
        <taxon>Devosiaceae</taxon>
        <taxon>Maritalea</taxon>
    </lineage>
</organism>
<comment type="caution">
    <text evidence="8">The sequence shown here is derived from an EMBL/GenBank/DDBJ whole genome shotgun (WGS) entry which is preliminary data.</text>
</comment>
<keyword evidence="9" id="KW-1185">Reference proteome</keyword>
<feature type="binding site" evidence="7">
    <location>
        <position position="122"/>
    </location>
    <ligand>
        <name>(2S)-2-hydroxy-3-oxobutyl phosphate</name>
        <dbReference type="ChEBI" id="CHEBI:58830"/>
    </ligand>
</feature>
<feature type="binding site" evidence="7">
    <location>
        <position position="14"/>
    </location>
    <ligand>
        <name>5-amino-6-(D-ribitylamino)uracil</name>
        <dbReference type="ChEBI" id="CHEBI:15934"/>
    </ligand>
</feature>
<dbReference type="Proteomes" id="UP001161405">
    <property type="component" value="Unassembled WGS sequence"/>
</dbReference>
<gene>
    <name evidence="8" type="primary">ribH2</name>
    <name evidence="7" type="synonym">ribH</name>
    <name evidence="8" type="ORF">GCM10007879_24730</name>
</gene>
<comment type="catalytic activity">
    <reaction evidence="6 7">
        <text>(2S)-2-hydroxy-3-oxobutyl phosphate + 5-amino-6-(D-ribitylamino)uracil = 6,7-dimethyl-8-(1-D-ribityl)lumazine + phosphate + 2 H2O + H(+)</text>
        <dbReference type="Rhea" id="RHEA:26152"/>
        <dbReference type="ChEBI" id="CHEBI:15377"/>
        <dbReference type="ChEBI" id="CHEBI:15378"/>
        <dbReference type="ChEBI" id="CHEBI:15934"/>
        <dbReference type="ChEBI" id="CHEBI:43474"/>
        <dbReference type="ChEBI" id="CHEBI:58201"/>
        <dbReference type="ChEBI" id="CHEBI:58830"/>
        <dbReference type="EC" id="2.5.1.78"/>
    </reaction>
</comment>
<evidence type="ECO:0000256" key="1">
    <source>
        <dbReference type="ARBA" id="ARBA00004917"/>
    </source>
</evidence>
<reference evidence="8" key="1">
    <citation type="journal article" date="2014" name="Int. J. Syst. Evol. Microbiol.">
        <title>Complete genome of a new Firmicutes species belonging to the dominant human colonic microbiota ('Ruminococcus bicirculans') reveals two chromosomes and a selective capacity to utilize plant glucans.</title>
        <authorList>
            <consortium name="NISC Comparative Sequencing Program"/>
            <person name="Wegmann U."/>
            <person name="Louis P."/>
            <person name="Goesmann A."/>
            <person name="Henrissat B."/>
            <person name="Duncan S.H."/>
            <person name="Flint H.J."/>
        </authorList>
    </citation>
    <scope>NUCLEOTIDE SEQUENCE</scope>
    <source>
        <strain evidence="8">NBRC 107169</strain>
    </source>
</reference>
<evidence type="ECO:0000256" key="4">
    <source>
        <dbReference type="ARBA" id="ARBA00022619"/>
    </source>
</evidence>
<accession>A0ABQ5UV02</accession>
<dbReference type="CDD" id="cd09209">
    <property type="entry name" value="Lumazine_synthase-I"/>
    <property type="match status" value="1"/>
</dbReference>
<name>A0ABQ5UV02_9HYPH</name>
<evidence type="ECO:0000313" key="8">
    <source>
        <dbReference type="EMBL" id="GLQ18224.1"/>
    </source>
</evidence>
<dbReference type="InterPro" id="IPR036467">
    <property type="entry name" value="LS/RS_sf"/>
</dbReference>
<feature type="binding site" evidence="7">
    <location>
        <begin position="80"/>
        <end position="81"/>
    </location>
    <ligand>
        <name>(2S)-2-hydroxy-3-oxobutyl phosphate</name>
        <dbReference type="ChEBI" id="CHEBI:58830"/>
    </ligand>
</feature>
<evidence type="ECO:0000313" key="9">
    <source>
        <dbReference type="Proteomes" id="UP001161405"/>
    </source>
</evidence>
<comment type="function">
    <text evidence="7">Catalyzes the formation of 6,7-dimethyl-8-ribityllumazine by condensation of 5-amino-6-(D-ribitylamino)uracil with 3,4-dihydroxy-2-butanone 4-phosphate. This is the penultimate step in the biosynthesis of riboflavin.</text>
</comment>
<dbReference type="EMBL" id="BSNI01000002">
    <property type="protein sequence ID" value="GLQ18224.1"/>
    <property type="molecule type" value="Genomic_DNA"/>
</dbReference>
<evidence type="ECO:0000256" key="3">
    <source>
        <dbReference type="ARBA" id="ARBA00012664"/>
    </source>
</evidence>
<dbReference type="RefSeq" id="WP_284364996.1">
    <property type="nucleotide sequence ID" value="NZ_BSNI01000002.1"/>
</dbReference>
<feature type="binding site" evidence="7">
    <location>
        <position position="108"/>
    </location>
    <ligand>
        <name>5-amino-6-(D-ribitylamino)uracil</name>
        <dbReference type="ChEBI" id="CHEBI:15934"/>
    </ligand>
</feature>
<dbReference type="HAMAP" id="MF_00178">
    <property type="entry name" value="Lumazine_synth"/>
    <property type="match status" value="1"/>
</dbReference>
<feature type="active site" description="Proton donor" evidence="7">
    <location>
        <position position="83"/>
    </location>
</feature>
<evidence type="ECO:0000256" key="6">
    <source>
        <dbReference type="ARBA" id="ARBA00048785"/>
    </source>
</evidence>
<dbReference type="InterPro" id="IPR034964">
    <property type="entry name" value="LS"/>
</dbReference>
<dbReference type="InterPro" id="IPR002180">
    <property type="entry name" value="LS/RS"/>
</dbReference>
<dbReference type="Pfam" id="PF00885">
    <property type="entry name" value="DMRL_synthase"/>
    <property type="match status" value="1"/>
</dbReference>
<sequence length="150" mass="15947">MTDKPKILLIEARFYDDLADELAAGAIEVLEKADAEITRISVPGVLEIPAALSMALIGAEVADADIYDGYVVLGVVIRGETTHYDIVANESARAIMNMVTSEGLALGNGIQTVENQEQAWARANRSEKNKGGGAAEAALAMIENKKKFGL</sequence>
<evidence type="ECO:0000256" key="5">
    <source>
        <dbReference type="ARBA" id="ARBA00022679"/>
    </source>
</evidence>
<feature type="binding site" evidence="7">
    <location>
        <begin position="45"/>
        <end position="47"/>
    </location>
    <ligand>
        <name>5-amino-6-(D-ribitylamino)uracil</name>
        <dbReference type="ChEBI" id="CHEBI:15934"/>
    </ligand>
</feature>
<dbReference type="PANTHER" id="PTHR21058:SF0">
    <property type="entry name" value="6,7-DIMETHYL-8-RIBITYLLUMAZINE SYNTHASE"/>
    <property type="match status" value="1"/>
</dbReference>